<feature type="region of interest" description="Disordered" evidence="1">
    <location>
        <begin position="189"/>
        <end position="223"/>
    </location>
</feature>
<comment type="caution">
    <text evidence="2">The sequence shown here is derived from an EMBL/GenBank/DDBJ whole genome shotgun (WGS) entry which is preliminary data.</text>
</comment>
<dbReference type="EMBL" id="CAAALY010273332">
    <property type="protein sequence ID" value="VEL42237.1"/>
    <property type="molecule type" value="Genomic_DNA"/>
</dbReference>
<dbReference type="Proteomes" id="UP000784294">
    <property type="component" value="Unassembled WGS sequence"/>
</dbReference>
<feature type="compositionally biased region" description="Low complexity" evidence="1">
    <location>
        <begin position="50"/>
        <end position="61"/>
    </location>
</feature>
<feature type="compositionally biased region" description="Acidic residues" evidence="1">
    <location>
        <begin position="116"/>
        <end position="125"/>
    </location>
</feature>
<keyword evidence="3" id="KW-1185">Reference proteome</keyword>
<organism evidence="2 3">
    <name type="scientific">Protopolystoma xenopodis</name>
    <dbReference type="NCBI Taxonomy" id="117903"/>
    <lineage>
        <taxon>Eukaryota</taxon>
        <taxon>Metazoa</taxon>
        <taxon>Spiralia</taxon>
        <taxon>Lophotrochozoa</taxon>
        <taxon>Platyhelminthes</taxon>
        <taxon>Monogenea</taxon>
        <taxon>Polyopisthocotylea</taxon>
        <taxon>Polystomatidea</taxon>
        <taxon>Polystomatidae</taxon>
        <taxon>Protopolystoma</taxon>
    </lineage>
</organism>
<evidence type="ECO:0000256" key="1">
    <source>
        <dbReference type="SAM" id="MobiDB-lite"/>
    </source>
</evidence>
<feature type="compositionally biased region" description="Polar residues" evidence="1">
    <location>
        <begin position="213"/>
        <end position="223"/>
    </location>
</feature>
<sequence>MHVTHYVLSPCIFSSGASDVELDKDCCPMIQALLDKYDHQHHRLTKQSRTKPTPTTNTNATVPMGANHPGRKQSLAAGGHRLPVNQSNSNVITSPTASGTVHTDVSDEQHDTSLVGEDELEEGEIRDDPTASEHQAQKVKLQLHRQQPNGRSSPCPRVRVAPNVSTSDSLEPDHDLTAGLLPLPKRLATSRSTASSLLLEESSLKSASGPCSDRSSVNLSPIR</sequence>
<name>A0A448XQB3_9PLAT</name>
<reference evidence="2" key="1">
    <citation type="submission" date="2018-11" db="EMBL/GenBank/DDBJ databases">
        <authorList>
            <consortium name="Pathogen Informatics"/>
        </authorList>
    </citation>
    <scope>NUCLEOTIDE SEQUENCE</scope>
</reference>
<evidence type="ECO:0000313" key="3">
    <source>
        <dbReference type="Proteomes" id="UP000784294"/>
    </source>
</evidence>
<evidence type="ECO:0000313" key="2">
    <source>
        <dbReference type="EMBL" id="VEL42237.1"/>
    </source>
</evidence>
<protein>
    <submittedName>
        <fullName evidence="2">Uncharacterized protein</fullName>
    </submittedName>
</protein>
<proteinExistence type="predicted"/>
<feature type="compositionally biased region" description="Low complexity" evidence="1">
    <location>
        <begin position="189"/>
        <end position="208"/>
    </location>
</feature>
<accession>A0A448XQB3</accession>
<dbReference type="AlphaFoldDB" id="A0A448XQB3"/>
<feature type="compositionally biased region" description="Polar residues" evidence="1">
    <location>
        <begin position="84"/>
        <end position="103"/>
    </location>
</feature>
<feature type="region of interest" description="Disordered" evidence="1">
    <location>
        <begin position="43"/>
        <end position="177"/>
    </location>
</feature>
<gene>
    <name evidence="2" type="ORF">PXEA_LOCUS35677</name>
</gene>